<evidence type="ECO:0000256" key="4">
    <source>
        <dbReference type="ARBA" id="ARBA00022741"/>
    </source>
</evidence>
<keyword evidence="3" id="KW-0677">Repeat</keyword>
<dbReference type="PANTHER" id="PTHR19338">
    <property type="entry name" value="TRANSLOCASE OF INNER MITOCHONDRIAL MEMBRANE 13 HOMOLOG"/>
    <property type="match status" value="1"/>
</dbReference>
<sequence>MRGEIESLTHELNAMMAFLIERSKVEDPDDGQDRLWMKYVRELSYDIEDSLDEFLLHATDRSAEPEGFMEKVRSLVERTKSRHQIAREVEDLKKKGIEVAETNHSSYRAGDQPGVSATNASIDPRALAMLEDATKLGGVDGPNGELVRLLEEDETGHGSVQQQASGCWLPGCFRLLRDAAAVRLLGC</sequence>
<dbReference type="InterPro" id="IPR038005">
    <property type="entry name" value="RX-like_CC"/>
</dbReference>
<evidence type="ECO:0000256" key="2">
    <source>
        <dbReference type="ARBA" id="ARBA00022614"/>
    </source>
</evidence>
<keyword evidence="2" id="KW-0433">Leucine-rich repeat</keyword>
<evidence type="ECO:0000256" key="1">
    <source>
        <dbReference type="ARBA" id="ARBA00008894"/>
    </source>
</evidence>
<comment type="caution">
    <text evidence="7">The sequence shown here is derived from an EMBL/GenBank/DDBJ whole genome shotgun (WGS) entry which is preliminary data.</text>
</comment>
<keyword evidence="4" id="KW-0547">Nucleotide-binding</keyword>
<evidence type="ECO:0000256" key="5">
    <source>
        <dbReference type="ARBA" id="ARBA00022821"/>
    </source>
</evidence>
<name>A0A8T0UWD9_PANVG</name>
<protein>
    <recommendedName>
        <fullName evidence="6">Disease resistance N-terminal domain-containing protein</fullName>
    </recommendedName>
</protein>
<dbReference type="InterPro" id="IPR041118">
    <property type="entry name" value="Rx_N"/>
</dbReference>
<evidence type="ECO:0000256" key="3">
    <source>
        <dbReference type="ARBA" id="ARBA00022737"/>
    </source>
</evidence>
<dbReference type="PANTHER" id="PTHR19338:SF42">
    <property type="entry name" value="RX N-TERMINAL DOMAIN-CONTAINING PROTEIN"/>
    <property type="match status" value="1"/>
</dbReference>
<dbReference type="Gene3D" id="1.20.5.4130">
    <property type="match status" value="1"/>
</dbReference>
<feature type="domain" description="Disease resistance N-terminal" evidence="6">
    <location>
        <begin position="2"/>
        <end position="65"/>
    </location>
</feature>
<keyword evidence="8" id="KW-1185">Reference proteome</keyword>
<accession>A0A8T0UWD9</accession>
<evidence type="ECO:0000313" key="7">
    <source>
        <dbReference type="EMBL" id="KAG2627120.1"/>
    </source>
</evidence>
<dbReference type="GO" id="GO:0000166">
    <property type="term" value="F:nucleotide binding"/>
    <property type="evidence" value="ECO:0007669"/>
    <property type="project" value="UniProtKB-KW"/>
</dbReference>
<dbReference type="EMBL" id="CM029041">
    <property type="protein sequence ID" value="KAG2627120.1"/>
    <property type="molecule type" value="Genomic_DNA"/>
</dbReference>
<proteinExistence type="inferred from homology"/>
<organism evidence="7 8">
    <name type="scientific">Panicum virgatum</name>
    <name type="common">Blackwell switchgrass</name>
    <dbReference type="NCBI Taxonomy" id="38727"/>
    <lineage>
        <taxon>Eukaryota</taxon>
        <taxon>Viridiplantae</taxon>
        <taxon>Streptophyta</taxon>
        <taxon>Embryophyta</taxon>
        <taxon>Tracheophyta</taxon>
        <taxon>Spermatophyta</taxon>
        <taxon>Magnoliopsida</taxon>
        <taxon>Liliopsida</taxon>
        <taxon>Poales</taxon>
        <taxon>Poaceae</taxon>
        <taxon>PACMAD clade</taxon>
        <taxon>Panicoideae</taxon>
        <taxon>Panicodae</taxon>
        <taxon>Paniceae</taxon>
        <taxon>Panicinae</taxon>
        <taxon>Panicum</taxon>
        <taxon>Panicum sect. Hiantes</taxon>
    </lineage>
</organism>
<keyword evidence="5" id="KW-0611">Plant defense</keyword>
<evidence type="ECO:0000313" key="8">
    <source>
        <dbReference type="Proteomes" id="UP000823388"/>
    </source>
</evidence>
<dbReference type="AlphaFoldDB" id="A0A8T0UWD9"/>
<gene>
    <name evidence="7" type="ORF">PVAP13_3KG227156</name>
</gene>
<dbReference type="GO" id="GO:0006952">
    <property type="term" value="P:defense response"/>
    <property type="evidence" value="ECO:0007669"/>
    <property type="project" value="UniProtKB-KW"/>
</dbReference>
<comment type="similarity">
    <text evidence="1">Belongs to the disease resistance NB-LRR family.</text>
</comment>
<dbReference type="CDD" id="cd14798">
    <property type="entry name" value="RX-CC_like"/>
    <property type="match status" value="1"/>
</dbReference>
<evidence type="ECO:0000259" key="6">
    <source>
        <dbReference type="Pfam" id="PF18052"/>
    </source>
</evidence>
<reference evidence="7" key="1">
    <citation type="submission" date="2020-05" db="EMBL/GenBank/DDBJ databases">
        <title>WGS assembly of Panicum virgatum.</title>
        <authorList>
            <person name="Lovell J.T."/>
            <person name="Jenkins J."/>
            <person name="Shu S."/>
            <person name="Juenger T.E."/>
            <person name="Schmutz J."/>
        </authorList>
    </citation>
    <scope>NUCLEOTIDE SEQUENCE</scope>
    <source>
        <strain evidence="7">AP13</strain>
    </source>
</reference>
<dbReference type="Pfam" id="PF18052">
    <property type="entry name" value="Rx_N"/>
    <property type="match status" value="1"/>
</dbReference>
<dbReference type="Proteomes" id="UP000823388">
    <property type="component" value="Chromosome 3K"/>
</dbReference>